<protein>
    <submittedName>
        <fullName evidence="1">Acetolactate synthase</fullName>
    </submittedName>
</protein>
<proteinExistence type="predicted"/>
<evidence type="ECO:0000313" key="2">
    <source>
        <dbReference type="Proteomes" id="UP000313645"/>
    </source>
</evidence>
<dbReference type="RefSeq" id="WP_131482156.1">
    <property type="nucleotide sequence ID" value="NZ_SJDL01000017.1"/>
</dbReference>
<dbReference type="Proteomes" id="UP000313645">
    <property type="component" value="Unassembled WGS sequence"/>
</dbReference>
<dbReference type="EMBL" id="SJDL01000017">
    <property type="protein sequence ID" value="TBW55200.1"/>
    <property type="molecule type" value="Genomic_DNA"/>
</dbReference>
<evidence type="ECO:0000313" key="1">
    <source>
        <dbReference type="EMBL" id="TBW55200.1"/>
    </source>
</evidence>
<name>A0ABY1ZJM0_9GAMM</name>
<dbReference type="SUPFAM" id="SSF55021">
    <property type="entry name" value="ACT-like"/>
    <property type="match status" value="1"/>
</dbReference>
<keyword evidence="2" id="KW-1185">Reference proteome</keyword>
<dbReference type="Gene3D" id="3.30.70.260">
    <property type="match status" value="1"/>
</dbReference>
<dbReference type="Pfam" id="PF13710">
    <property type="entry name" value="ACT_5"/>
    <property type="match status" value="1"/>
</dbReference>
<accession>A0ABY1ZJM0</accession>
<reference evidence="1 2" key="1">
    <citation type="submission" date="2019-02" db="EMBL/GenBank/DDBJ databases">
        <title>Marinobacter halodurans sp. nov., a marine bacterium isolated from sea tidal flat.</title>
        <authorList>
            <person name="Yoo Y."/>
            <person name="Lee D.W."/>
            <person name="Kim B.S."/>
            <person name="Kim J.-J."/>
        </authorList>
    </citation>
    <scope>NUCLEOTIDE SEQUENCE [LARGE SCALE GENOMIC DNA]</scope>
    <source>
        <strain evidence="1 2">YJ-S3-2</strain>
    </source>
</reference>
<organism evidence="1 2">
    <name type="scientific">Marinobacter halodurans</name>
    <dbReference type="NCBI Taxonomy" id="2528979"/>
    <lineage>
        <taxon>Bacteria</taxon>
        <taxon>Pseudomonadati</taxon>
        <taxon>Pseudomonadota</taxon>
        <taxon>Gammaproteobacteria</taxon>
        <taxon>Pseudomonadales</taxon>
        <taxon>Marinobacteraceae</taxon>
        <taxon>Marinobacter</taxon>
    </lineage>
</organism>
<sequence length="91" mass="10203">MTSSADHKTHTLSCRMRPEPAALERLCQVARIRGFRIEEMQVRTDADGLAIDMVLSGQRSIDTLRRQIEKLHTVCSLRGPEQALTGVRQSA</sequence>
<comment type="caution">
    <text evidence="1">The sequence shown here is derived from an EMBL/GenBank/DDBJ whole genome shotgun (WGS) entry which is preliminary data.</text>
</comment>
<gene>
    <name evidence="1" type="ORF">EZI54_12150</name>
</gene>
<dbReference type="InterPro" id="IPR045865">
    <property type="entry name" value="ACT-like_dom_sf"/>
</dbReference>